<accession>A0A8T8XG61</accession>
<keyword evidence="3" id="KW-1185">Reference proteome</keyword>
<evidence type="ECO:0000313" key="2">
    <source>
        <dbReference type="EMBL" id="RAH86282.1"/>
    </source>
</evidence>
<dbReference type="OrthoDB" id="4496774at2759"/>
<dbReference type="EMBL" id="KZ824773">
    <property type="protein sequence ID" value="RAH86282.1"/>
    <property type="molecule type" value="Genomic_DNA"/>
</dbReference>
<name>A0A8T8XG61_ASPJA</name>
<evidence type="ECO:0000256" key="1">
    <source>
        <dbReference type="SAM" id="Coils"/>
    </source>
</evidence>
<feature type="coiled-coil region" evidence="1">
    <location>
        <begin position="60"/>
        <end position="122"/>
    </location>
</feature>
<gene>
    <name evidence="2" type="ORF">BO86DRAFT_395720</name>
</gene>
<dbReference type="GeneID" id="37177042"/>
<protein>
    <submittedName>
        <fullName evidence="2">Uncharacterized protein</fullName>
    </submittedName>
</protein>
<keyword evidence="1" id="KW-0175">Coiled coil</keyword>
<organism evidence="2 3">
    <name type="scientific">Aspergillus japonicus CBS 114.51</name>
    <dbReference type="NCBI Taxonomy" id="1448312"/>
    <lineage>
        <taxon>Eukaryota</taxon>
        <taxon>Fungi</taxon>
        <taxon>Dikarya</taxon>
        <taxon>Ascomycota</taxon>
        <taxon>Pezizomycotina</taxon>
        <taxon>Eurotiomycetes</taxon>
        <taxon>Eurotiomycetidae</taxon>
        <taxon>Eurotiales</taxon>
        <taxon>Aspergillaceae</taxon>
        <taxon>Aspergillus</taxon>
        <taxon>Aspergillus subgen. Circumdati</taxon>
    </lineage>
</organism>
<reference evidence="2 3" key="1">
    <citation type="submission" date="2018-02" db="EMBL/GenBank/DDBJ databases">
        <title>The genomes of Aspergillus section Nigri reveals drivers in fungal speciation.</title>
        <authorList>
            <consortium name="DOE Joint Genome Institute"/>
            <person name="Vesth T.C."/>
            <person name="Nybo J."/>
            <person name="Theobald S."/>
            <person name="Brandl J."/>
            <person name="Frisvad J.C."/>
            <person name="Nielsen K.F."/>
            <person name="Lyhne E.K."/>
            <person name="Kogle M.E."/>
            <person name="Kuo A."/>
            <person name="Riley R."/>
            <person name="Clum A."/>
            <person name="Nolan M."/>
            <person name="Lipzen A."/>
            <person name="Salamov A."/>
            <person name="Henrissat B."/>
            <person name="Wiebenga A."/>
            <person name="De vries R.P."/>
            <person name="Grigoriev I.V."/>
            <person name="Mortensen U.H."/>
            <person name="Andersen M.R."/>
            <person name="Baker S.E."/>
        </authorList>
    </citation>
    <scope>NUCLEOTIDE SEQUENCE [LARGE SCALE GENOMIC DNA]</scope>
    <source>
        <strain evidence="2 3">CBS 114.51</strain>
    </source>
</reference>
<proteinExistence type="predicted"/>
<dbReference type="RefSeq" id="XP_025532176.1">
    <property type="nucleotide sequence ID" value="XM_025673350.1"/>
</dbReference>
<dbReference type="Proteomes" id="UP000249497">
    <property type="component" value="Unassembled WGS sequence"/>
</dbReference>
<evidence type="ECO:0000313" key="3">
    <source>
        <dbReference type="Proteomes" id="UP000249497"/>
    </source>
</evidence>
<sequence>MPWRILPKSLTAWLTLKDEEFHEHVGDFEGAQKARARLHFQGEAKQLGHMEALIRNDIDLNFAIQREAALQTELETLSAKKKLPAIFEPADATTSEKIRSRIQTTEAELRTLNETIWRLTRRTHAVLRQFPEGPLLRALKANRASTRWHMAPLLKEDCVGRDGCCARMCGCCTKPRSAARLKKGHCTSACACCERARGFAVEREESWEPTRIAFADGLDGCTDYMQRLMLAYCFGLRGTRRYNIVECKH</sequence>
<dbReference type="AlphaFoldDB" id="A0A8T8XG61"/>